<evidence type="ECO:0000256" key="4">
    <source>
        <dbReference type="ARBA" id="ARBA00022676"/>
    </source>
</evidence>
<dbReference type="Proteomes" id="UP000694844">
    <property type="component" value="Chromosome 3"/>
</dbReference>
<dbReference type="UniPathway" id="UPA00378"/>
<evidence type="ECO:0000313" key="14">
    <source>
        <dbReference type="Proteomes" id="UP000694844"/>
    </source>
</evidence>
<dbReference type="EC" id="2.4.1.-" evidence="11"/>
<dbReference type="GO" id="GO:0006688">
    <property type="term" value="P:glycosphingolipid biosynthetic process"/>
    <property type="evidence" value="ECO:0007669"/>
    <property type="project" value="TreeGrafter"/>
</dbReference>
<evidence type="ECO:0000256" key="6">
    <source>
        <dbReference type="ARBA" id="ARBA00022692"/>
    </source>
</evidence>
<dbReference type="Pfam" id="PF13733">
    <property type="entry name" value="Glyco_transf_7N"/>
    <property type="match status" value="1"/>
</dbReference>
<dbReference type="InterPro" id="IPR003859">
    <property type="entry name" value="Galactosyl_T"/>
</dbReference>
<dbReference type="PANTHER" id="PTHR19300:SF57">
    <property type="entry name" value="BETA-1,4-N-ACETYLGALACTOSAMINYLTRANSFERASE"/>
    <property type="match status" value="1"/>
</dbReference>
<dbReference type="GeneID" id="111125440"/>
<sequence length="357" mass="42163">MITISRRYAVSFLALGKRSLPMAIMIIYIGFVTFALFNYRMHCIFTEPTTLIKYHLLEKEEANKLCKIPWDNLGVEDVDIFHEHDLMTIQHQNPLVLKGGEGKPEGCTSYQKVAIIVPYRNRYFHMKLLLSRLHPLLRKQKIHYRIFVIEQATNDSFNRGKLMNVGFKEALKEDHYDCFIFHDVDMIPENNKNLYLCDDHARHLSSAIDEMRYHVMYYNYAGGVIAMKRDVFKVINGYANSYWGWGNEDDDLSARIQEAGYLLTRPPEHIGRYKMVRHKKESRAENGYERFLGWRGRWLQDGLHSPKTMTYNVLSKSVEPLYTNITVDLLYDKNKEINVAEDTTKESLWWFLKFYFP</sequence>
<comment type="function">
    <text evidence="11">Catalyses the transfer of galactose onto proteins or lipids.</text>
</comment>
<evidence type="ECO:0000256" key="3">
    <source>
        <dbReference type="ARBA" id="ARBA00005735"/>
    </source>
</evidence>
<keyword evidence="9 11" id="KW-0472">Membrane</keyword>
<keyword evidence="6 11" id="KW-0812">Transmembrane</keyword>
<dbReference type="SUPFAM" id="SSF53448">
    <property type="entry name" value="Nucleotide-diphospho-sugar transferases"/>
    <property type="match status" value="1"/>
</dbReference>
<dbReference type="KEGG" id="cvn:111125440"/>
<dbReference type="InterPro" id="IPR027995">
    <property type="entry name" value="Galactosyl_T_N"/>
</dbReference>
<dbReference type="PANTHER" id="PTHR19300">
    <property type="entry name" value="BETA-1,4-GALACTOSYLTRANSFERASE"/>
    <property type="match status" value="1"/>
</dbReference>
<evidence type="ECO:0000256" key="7">
    <source>
        <dbReference type="ARBA" id="ARBA00022968"/>
    </source>
</evidence>
<feature type="domain" description="Galactosyltransferase N-terminal" evidence="13">
    <location>
        <begin position="73"/>
        <end position="198"/>
    </location>
</feature>
<dbReference type="GO" id="GO:0008378">
    <property type="term" value="F:galactosyltransferase activity"/>
    <property type="evidence" value="ECO:0007669"/>
    <property type="project" value="TreeGrafter"/>
</dbReference>
<organism evidence="14 15">
    <name type="scientific">Crassostrea virginica</name>
    <name type="common">Eastern oyster</name>
    <dbReference type="NCBI Taxonomy" id="6565"/>
    <lineage>
        <taxon>Eukaryota</taxon>
        <taxon>Metazoa</taxon>
        <taxon>Spiralia</taxon>
        <taxon>Lophotrochozoa</taxon>
        <taxon>Mollusca</taxon>
        <taxon>Bivalvia</taxon>
        <taxon>Autobranchia</taxon>
        <taxon>Pteriomorphia</taxon>
        <taxon>Ostreida</taxon>
        <taxon>Ostreoidea</taxon>
        <taxon>Ostreidae</taxon>
        <taxon>Crassostrea</taxon>
    </lineage>
</organism>
<feature type="transmembrane region" description="Helical" evidence="11">
    <location>
        <begin position="20"/>
        <end position="39"/>
    </location>
</feature>
<dbReference type="AlphaFoldDB" id="A0A8B8DBL3"/>
<evidence type="ECO:0000256" key="2">
    <source>
        <dbReference type="ARBA" id="ARBA00004922"/>
    </source>
</evidence>
<keyword evidence="5 11" id="KW-0808">Transferase</keyword>
<evidence type="ECO:0000259" key="13">
    <source>
        <dbReference type="Pfam" id="PF13733"/>
    </source>
</evidence>
<keyword evidence="7 11" id="KW-0735">Signal-anchor</keyword>
<keyword evidence="4 11" id="KW-0328">Glycosyltransferase</keyword>
<evidence type="ECO:0000256" key="5">
    <source>
        <dbReference type="ARBA" id="ARBA00022679"/>
    </source>
</evidence>
<feature type="domain" description="Galactosyltransferase C-terminal" evidence="12">
    <location>
        <begin position="202"/>
        <end position="279"/>
    </location>
</feature>
<evidence type="ECO:0000259" key="12">
    <source>
        <dbReference type="Pfam" id="PF02709"/>
    </source>
</evidence>
<dbReference type="GO" id="GO:0016020">
    <property type="term" value="C:membrane"/>
    <property type="evidence" value="ECO:0007669"/>
    <property type="project" value="UniProtKB-SubCell"/>
</dbReference>
<comment type="subcellular location">
    <subcellularLocation>
        <location evidence="1">Membrane</location>
        <topology evidence="1">Single-pass type II membrane protein</topology>
    </subcellularLocation>
</comment>
<keyword evidence="10 11" id="KW-0325">Glycoprotein</keyword>
<dbReference type="OrthoDB" id="10016069at2759"/>
<reference evidence="15" key="1">
    <citation type="submission" date="2025-08" db="UniProtKB">
        <authorList>
            <consortium name="RefSeq"/>
        </authorList>
    </citation>
    <scope>IDENTIFICATION</scope>
    <source>
        <tissue evidence="15">Whole sample</tissue>
    </source>
</reference>
<accession>A0A8B8DBL3</accession>
<comment type="pathway">
    <text evidence="2 11">Protein modification; protein glycosylation.</text>
</comment>
<dbReference type="GO" id="GO:0005794">
    <property type="term" value="C:Golgi apparatus"/>
    <property type="evidence" value="ECO:0007669"/>
    <property type="project" value="TreeGrafter"/>
</dbReference>
<dbReference type="RefSeq" id="XP_022324954.1">
    <property type="nucleotide sequence ID" value="XM_022469246.1"/>
</dbReference>
<proteinExistence type="inferred from homology"/>
<protein>
    <recommendedName>
        <fullName evidence="11">Beta-1,4-galactosyltransferase</fullName>
        <ecNumber evidence="11">2.4.1.-</ecNumber>
    </recommendedName>
</protein>
<dbReference type="InterPro" id="IPR029044">
    <property type="entry name" value="Nucleotide-diphossugar_trans"/>
</dbReference>
<dbReference type="PRINTS" id="PR02050">
    <property type="entry name" value="B14GALTRFASE"/>
</dbReference>
<evidence type="ECO:0000256" key="1">
    <source>
        <dbReference type="ARBA" id="ARBA00004606"/>
    </source>
</evidence>
<evidence type="ECO:0000256" key="9">
    <source>
        <dbReference type="ARBA" id="ARBA00023136"/>
    </source>
</evidence>
<comment type="similarity">
    <text evidence="3 11">Belongs to the glycosyltransferase 7 family.</text>
</comment>
<evidence type="ECO:0000256" key="11">
    <source>
        <dbReference type="RuleBase" id="RU368121"/>
    </source>
</evidence>
<dbReference type="Gene3D" id="3.90.550.10">
    <property type="entry name" value="Spore Coat Polysaccharide Biosynthesis Protein SpsA, Chain A"/>
    <property type="match status" value="1"/>
</dbReference>
<dbReference type="GO" id="GO:0033842">
    <property type="term" value="F:N-acetyl-beta-glucosaminyl-derivative 4-beta-N-acetylgalactosaminyltransferase activity"/>
    <property type="evidence" value="ECO:0007669"/>
    <property type="project" value="TreeGrafter"/>
</dbReference>
<dbReference type="Pfam" id="PF02709">
    <property type="entry name" value="Glyco_transf_7C"/>
    <property type="match status" value="1"/>
</dbReference>
<evidence type="ECO:0000313" key="15">
    <source>
        <dbReference type="RefSeq" id="XP_022324954.1"/>
    </source>
</evidence>
<evidence type="ECO:0000256" key="8">
    <source>
        <dbReference type="ARBA" id="ARBA00022989"/>
    </source>
</evidence>
<evidence type="ECO:0000256" key="10">
    <source>
        <dbReference type="ARBA" id="ARBA00023180"/>
    </source>
</evidence>
<name>A0A8B8DBL3_CRAVI</name>
<gene>
    <name evidence="15" type="primary">LOC111125440</name>
</gene>
<dbReference type="InterPro" id="IPR027791">
    <property type="entry name" value="Galactosyl_T_C"/>
</dbReference>
<keyword evidence="14" id="KW-1185">Reference proteome</keyword>
<dbReference type="GO" id="GO:0005975">
    <property type="term" value="P:carbohydrate metabolic process"/>
    <property type="evidence" value="ECO:0007669"/>
    <property type="project" value="InterPro"/>
</dbReference>
<keyword evidence="8 11" id="KW-1133">Transmembrane helix</keyword>